<gene>
    <name evidence="1" type="ORF">METUNv1_00192</name>
</gene>
<dbReference type="Proteomes" id="UP000005019">
    <property type="component" value="Unassembled WGS sequence"/>
</dbReference>
<name>F5R787_METUF</name>
<proteinExistence type="predicted"/>
<dbReference type="STRING" id="1000565.METUNv1_00192"/>
<dbReference type="RefSeq" id="WP_008057920.1">
    <property type="nucleotide sequence ID" value="NZ_AFHG01000028.1"/>
</dbReference>
<evidence type="ECO:0008006" key="3">
    <source>
        <dbReference type="Google" id="ProtNLM"/>
    </source>
</evidence>
<accession>F5R787</accession>
<dbReference type="InterPro" id="IPR021333">
    <property type="entry name" value="DUF2946"/>
</dbReference>
<dbReference type="Pfam" id="PF11162">
    <property type="entry name" value="DUF2946"/>
    <property type="match status" value="1"/>
</dbReference>
<keyword evidence="2" id="KW-1185">Reference proteome</keyword>
<evidence type="ECO:0000313" key="2">
    <source>
        <dbReference type="Proteomes" id="UP000005019"/>
    </source>
</evidence>
<sequence>MTFARPRFRLALMLALFAVCAQVLLPTLMRWQQSVDPVASAEICTAFGMKSAAEGSGDGEARPHCPWCVAQAAIALPSQPAHLTFALHAEAEAPPARADLPLPPVFRRAAPPRAPPLA</sequence>
<comment type="caution">
    <text evidence="1">The sequence shown here is derived from an EMBL/GenBank/DDBJ whole genome shotgun (WGS) entry which is preliminary data.</text>
</comment>
<reference evidence="1 2" key="1">
    <citation type="journal article" date="2011" name="J. Bacteriol.">
        <title>Genome sequence of Methyloversatilis universalis FAM5T, a methylotrophic representative of the order Rhodocyclales.</title>
        <authorList>
            <person name="Kittichotirat W."/>
            <person name="Good N.M."/>
            <person name="Hall R."/>
            <person name="Bringel F."/>
            <person name="Lajus A."/>
            <person name="Medigue C."/>
            <person name="Smalley N.E."/>
            <person name="Beck D."/>
            <person name="Bumgarner R."/>
            <person name="Vuilleumier S."/>
            <person name="Kalyuzhnaya M.G."/>
        </authorList>
    </citation>
    <scope>NUCLEOTIDE SEQUENCE [LARGE SCALE GENOMIC DNA]</scope>
    <source>
        <strain evidence="2">ATCC BAA-1314 / JCM 13912 / FAM5</strain>
    </source>
</reference>
<evidence type="ECO:0000313" key="1">
    <source>
        <dbReference type="EMBL" id="EGK73562.1"/>
    </source>
</evidence>
<dbReference type="EMBL" id="AFHG01000028">
    <property type="protein sequence ID" value="EGK73562.1"/>
    <property type="molecule type" value="Genomic_DNA"/>
</dbReference>
<dbReference type="AlphaFoldDB" id="F5R787"/>
<protein>
    <recommendedName>
        <fullName evidence="3">DUF2946 domain-containing protein</fullName>
    </recommendedName>
</protein>
<organism evidence="1 2">
    <name type="scientific">Methyloversatilis universalis (strain ATCC BAA-1314 / DSM 25237 / JCM 13912 / CCUG 52030 / FAM5)</name>
    <dbReference type="NCBI Taxonomy" id="1000565"/>
    <lineage>
        <taxon>Bacteria</taxon>
        <taxon>Pseudomonadati</taxon>
        <taxon>Pseudomonadota</taxon>
        <taxon>Betaproteobacteria</taxon>
        <taxon>Nitrosomonadales</taxon>
        <taxon>Sterolibacteriaceae</taxon>
        <taxon>Methyloversatilis</taxon>
    </lineage>
</organism>